<dbReference type="InterPro" id="IPR052707">
    <property type="entry name" value="OsmC_Ohr_Peroxiredoxin"/>
</dbReference>
<reference evidence="2" key="1">
    <citation type="journal article" date="2019" name="Int. J. Syst. Evol. Microbiol.">
        <title>The Global Catalogue of Microorganisms (GCM) 10K type strain sequencing project: providing services to taxonomists for standard genome sequencing and annotation.</title>
        <authorList>
            <consortium name="The Broad Institute Genomics Platform"/>
            <consortium name="The Broad Institute Genome Sequencing Center for Infectious Disease"/>
            <person name="Wu L."/>
            <person name="Ma J."/>
        </authorList>
    </citation>
    <scope>NUCLEOTIDE SEQUENCE [LARGE SCALE GENOMIC DNA]</scope>
    <source>
        <strain evidence="2">NBRC 108725</strain>
    </source>
</reference>
<name>A0ABN6XGZ2_9MICO</name>
<dbReference type="InterPro" id="IPR015946">
    <property type="entry name" value="KH_dom-like_a/b"/>
</dbReference>
<protein>
    <submittedName>
        <fullName evidence="1">Peroxiredoxin</fullName>
    </submittedName>
</protein>
<dbReference type="PANTHER" id="PTHR42830">
    <property type="entry name" value="OSMOTICALLY INDUCIBLE FAMILY PROTEIN"/>
    <property type="match status" value="1"/>
</dbReference>
<sequence>MNIDHHYAIGVEWTGNRGSGTSDYRAYGRDNVVSAEGKPPLAGSSDRAFRGDTDRWNPEELLVAALSQCHLLSYLHVAVTHGVVVTGYRDEAVGTMTQTRDGGGAFVSVTLRPTVEIADPAHADLARSLHAEANAKCFIASSVNFPVRHEPTIVVAEQAGQRGGGATQ</sequence>
<dbReference type="Proteomes" id="UP001321498">
    <property type="component" value="Chromosome"/>
</dbReference>
<evidence type="ECO:0000313" key="2">
    <source>
        <dbReference type="Proteomes" id="UP001321498"/>
    </source>
</evidence>
<dbReference type="InterPro" id="IPR003718">
    <property type="entry name" value="OsmC/Ohr_fam"/>
</dbReference>
<dbReference type="RefSeq" id="WP_286277650.1">
    <property type="nucleotide sequence ID" value="NZ_AP027731.1"/>
</dbReference>
<dbReference type="Gene3D" id="3.30.300.20">
    <property type="match status" value="1"/>
</dbReference>
<accession>A0ABN6XGZ2</accession>
<keyword evidence="2" id="KW-1185">Reference proteome</keyword>
<evidence type="ECO:0000313" key="1">
    <source>
        <dbReference type="EMBL" id="BDZ44167.1"/>
    </source>
</evidence>
<dbReference type="EMBL" id="AP027731">
    <property type="protein sequence ID" value="BDZ44167.1"/>
    <property type="molecule type" value="Genomic_DNA"/>
</dbReference>
<gene>
    <name evidence="1" type="ORF">GCM10025866_00760</name>
</gene>
<dbReference type="PANTHER" id="PTHR42830:SF2">
    <property type="entry name" value="OSMC_OHR FAMILY PROTEIN"/>
    <property type="match status" value="1"/>
</dbReference>
<proteinExistence type="predicted"/>
<dbReference type="SUPFAM" id="SSF82784">
    <property type="entry name" value="OsmC-like"/>
    <property type="match status" value="1"/>
</dbReference>
<dbReference type="Pfam" id="PF02566">
    <property type="entry name" value="OsmC"/>
    <property type="match status" value="1"/>
</dbReference>
<dbReference type="InterPro" id="IPR036102">
    <property type="entry name" value="OsmC/Ohrsf"/>
</dbReference>
<organism evidence="1 2">
    <name type="scientific">Naasia aerilata</name>
    <dbReference type="NCBI Taxonomy" id="1162966"/>
    <lineage>
        <taxon>Bacteria</taxon>
        <taxon>Bacillati</taxon>
        <taxon>Actinomycetota</taxon>
        <taxon>Actinomycetes</taxon>
        <taxon>Micrococcales</taxon>
        <taxon>Microbacteriaceae</taxon>
        <taxon>Naasia</taxon>
    </lineage>
</organism>